<dbReference type="RefSeq" id="WP_309928183.1">
    <property type="nucleotide sequence ID" value="NZ_JAVDQZ010000004.1"/>
</dbReference>
<gene>
    <name evidence="1" type="ORF">J2738_003280</name>
</gene>
<proteinExistence type="predicted"/>
<sequence>MHSREAMQAAHLATLEGALLGLLRAAQEDGLDGISVEASADDGQVVIDVTYTANGVPLSGESL</sequence>
<dbReference type="Proteomes" id="UP001184828">
    <property type="component" value="Unassembled WGS sequence"/>
</dbReference>
<evidence type="ECO:0000313" key="2">
    <source>
        <dbReference type="Proteomes" id="UP001184828"/>
    </source>
</evidence>
<accession>A0AAE4BYP3</accession>
<protein>
    <submittedName>
        <fullName evidence="1">Uncharacterized protein</fullName>
    </submittedName>
</protein>
<organism evidence="1 2">
    <name type="scientific">Variovorax paradoxus</name>
    <dbReference type="NCBI Taxonomy" id="34073"/>
    <lineage>
        <taxon>Bacteria</taxon>
        <taxon>Pseudomonadati</taxon>
        <taxon>Pseudomonadota</taxon>
        <taxon>Betaproteobacteria</taxon>
        <taxon>Burkholderiales</taxon>
        <taxon>Comamonadaceae</taxon>
        <taxon>Variovorax</taxon>
    </lineage>
</organism>
<name>A0AAE4BYP3_VARPD</name>
<evidence type="ECO:0000313" key="1">
    <source>
        <dbReference type="EMBL" id="MDR6427142.1"/>
    </source>
</evidence>
<comment type="caution">
    <text evidence="1">The sequence shown here is derived from an EMBL/GenBank/DDBJ whole genome shotgun (WGS) entry which is preliminary data.</text>
</comment>
<dbReference type="EMBL" id="JAVDQZ010000004">
    <property type="protein sequence ID" value="MDR6427142.1"/>
    <property type="molecule type" value="Genomic_DNA"/>
</dbReference>
<dbReference type="AlphaFoldDB" id="A0AAE4BYP3"/>
<reference evidence="1" key="1">
    <citation type="submission" date="2023-07" db="EMBL/GenBank/DDBJ databases">
        <title>Sorghum-associated microbial communities from plants grown in Nebraska, USA.</title>
        <authorList>
            <person name="Schachtman D."/>
        </authorList>
    </citation>
    <scope>NUCLEOTIDE SEQUENCE</scope>
    <source>
        <strain evidence="1">DS2114</strain>
    </source>
</reference>